<comment type="caution">
    <text evidence="1">The sequence shown here is derived from an EMBL/GenBank/DDBJ whole genome shotgun (WGS) entry which is preliminary data.</text>
</comment>
<name>A0ABP8EM73_9MICO</name>
<keyword evidence="2" id="KW-1185">Reference proteome</keyword>
<sequence length="189" mass="20930">MKITAGRDGTARLDLSDAEKNLFRSVLSDTASLLGGSEPAAPVDVDDLAKRAGLRDVERPADPALLRLLPDVDPNDPERSAEFRRLTDFDLRESKLSNLRTALFTLGSTGRIVLDADGIRAWLTALADVRLVVATRLGVETEADFEALYSRESDLPDQELMLVTVYDFLSWAQERLAEIMLDSLNREEP</sequence>
<gene>
    <name evidence="1" type="ORF">GCM10022261_26100</name>
</gene>
<dbReference type="Proteomes" id="UP001501586">
    <property type="component" value="Unassembled WGS sequence"/>
</dbReference>
<accession>A0ABP8EM73</accession>
<evidence type="ECO:0000313" key="2">
    <source>
        <dbReference type="Proteomes" id="UP001501586"/>
    </source>
</evidence>
<dbReference type="InterPro" id="IPR018561">
    <property type="entry name" value="AosR"/>
</dbReference>
<protein>
    <recommendedName>
        <fullName evidence="3">DUF2017 domain-containing protein</fullName>
    </recommendedName>
</protein>
<evidence type="ECO:0008006" key="3">
    <source>
        <dbReference type="Google" id="ProtNLM"/>
    </source>
</evidence>
<proteinExistence type="predicted"/>
<dbReference type="RefSeq" id="WP_236866671.1">
    <property type="nucleotide sequence ID" value="NZ_BAABAZ010000007.1"/>
</dbReference>
<reference evidence="2" key="1">
    <citation type="journal article" date="2019" name="Int. J. Syst. Evol. Microbiol.">
        <title>The Global Catalogue of Microorganisms (GCM) 10K type strain sequencing project: providing services to taxonomists for standard genome sequencing and annotation.</title>
        <authorList>
            <consortium name="The Broad Institute Genomics Platform"/>
            <consortium name="The Broad Institute Genome Sequencing Center for Infectious Disease"/>
            <person name="Wu L."/>
            <person name="Ma J."/>
        </authorList>
    </citation>
    <scope>NUCLEOTIDE SEQUENCE [LARGE SCALE GENOMIC DNA]</scope>
    <source>
        <strain evidence="2">JCM 17458</strain>
    </source>
</reference>
<dbReference type="EMBL" id="BAABAZ010000007">
    <property type="protein sequence ID" value="GAA4285079.1"/>
    <property type="molecule type" value="Genomic_DNA"/>
</dbReference>
<evidence type="ECO:0000313" key="1">
    <source>
        <dbReference type="EMBL" id="GAA4285079.1"/>
    </source>
</evidence>
<dbReference type="Pfam" id="PF09438">
    <property type="entry name" value="DUF2017"/>
    <property type="match status" value="1"/>
</dbReference>
<organism evidence="1 2">
    <name type="scientific">Brevibacterium daeguense</name>
    <dbReference type="NCBI Taxonomy" id="909936"/>
    <lineage>
        <taxon>Bacteria</taxon>
        <taxon>Bacillati</taxon>
        <taxon>Actinomycetota</taxon>
        <taxon>Actinomycetes</taxon>
        <taxon>Micrococcales</taxon>
        <taxon>Brevibacteriaceae</taxon>
        <taxon>Brevibacterium</taxon>
    </lineage>
</organism>